<dbReference type="GO" id="GO:0046872">
    <property type="term" value="F:metal ion binding"/>
    <property type="evidence" value="ECO:0007669"/>
    <property type="project" value="UniProtKB-KW"/>
</dbReference>
<gene>
    <name evidence="11" type="ORF">CJD_A0461</name>
</gene>
<evidence type="ECO:0000256" key="4">
    <source>
        <dbReference type="ARBA" id="ARBA00022723"/>
    </source>
</evidence>
<evidence type="ECO:0000256" key="6">
    <source>
        <dbReference type="ARBA" id="ARBA00022918"/>
    </source>
</evidence>
<dbReference type="RefSeq" id="WP_003474990.1">
    <property type="nucleotide sequence ID" value="NZ_ABOO01000010.1"/>
</dbReference>
<organism evidence="11 12">
    <name type="scientific">Clostridium perfringens D str. JGS1721</name>
    <dbReference type="NCBI Taxonomy" id="488537"/>
    <lineage>
        <taxon>Bacteria</taxon>
        <taxon>Bacillati</taxon>
        <taxon>Bacillota</taxon>
        <taxon>Clostridia</taxon>
        <taxon>Eubacteriales</taxon>
        <taxon>Clostridiaceae</taxon>
        <taxon>Clostridium</taxon>
    </lineage>
</organism>
<dbReference type="AlphaFoldDB" id="B1V327"/>
<dbReference type="PROSITE" id="PS50878">
    <property type="entry name" value="RT_POL"/>
    <property type="match status" value="1"/>
</dbReference>
<keyword evidence="2 11" id="KW-0808">Transferase</keyword>
<evidence type="ECO:0000256" key="5">
    <source>
        <dbReference type="ARBA" id="ARBA00022842"/>
    </source>
</evidence>
<dbReference type="PRINTS" id="PR00866">
    <property type="entry name" value="RNADNAPOLMS"/>
</dbReference>
<reference evidence="11 12" key="1">
    <citation type="submission" date="2008-03" db="EMBL/GenBank/DDBJ databases">
        <authorList>
            <person name="Paulsen I."/>
            <person name="Sebastian Y."/>
        </authorList>
    </citation>
    <scope>NUCLEOTIDE SEQUENCE [LARGE SCALE GENOMIC DNA]</scope>
    <source>
        <strain evidence="12">D str. JGS1721</strain>
    </source>
</reference>
<dbReference type="EMBL" id="ABOO01000017">
    <property type="protein sequence ID" value="EDT71798.1"/>
    <property type="molecule type" value="Genomic_DNA"/>
</dbReference>
<keyword evidence="11" id="KW-0378">Hydrolase</keyword>
<dbReference type="Proteomes" id="UP000003188">
    <property type="component" value="Unassembled WGS sequence"/>
</dbReference>
<sequence>MRNPEYVLKSLKNKSEDANYKYDRLYRNLYNVNFFLKAYGNIYAKEGNMTEGIDSKTIDGMSIKRIEKLIEKLKDEKYVPNPVKRTYIPKKNGKKRPLGIPSIDDKLVQEVIRMILNEIYENSFSTNSHGFRENRSCHTALKQIKCHYDGARWFVEGDIESFFDNIDHHKLIEILKEKIKDEKFIRLIWKFLRAGYLEQWVYHKTYSGTPQGGILSPLLANIYLDKLDKFIEKYTEKFNKGIKRKLNNDYINITNKINRRRKKLASASNDDINRLKVEISELRKKRNEIPSIIVNDETYKRMFYTRYADDFLIGVIGSKQDAVNIKNDLRNFLAEELKLNLSDEKTLITNTEKPARFLGYDIRVSRSQDIKKCDDGIVKRTHSYTCKLYVPNDVWVKKLKDLKILRITKDGTWKQNHRANLINMDDLEILNIYNSQIRGLYNYYRLANNVSVLNKFYYHMKYSMYKTYANKYKSTINKITNRFCKNGVFQIEYETKKGSKSRKFYNDGFKINPKVNVTKDLDNLPNEQKNRGETSLIDRLKARKCEWCESENKDIEIHHVRKLKDLKGKKEWEKEMIGRKRKTLALCHECHWKLHNGKLD</sequence>
<dbReference type="EC" id="2.7.7.49" evidence="1"/>
<dbReference type="InterPro" id="IPR024937">
    <property type="entry name" value="Domain_X"/>
</dbReference>
<evidence type="ECO:0000313" key="11">
    <source>
        <dbReference type="EMBL" id="EDT71798.1"/>
    </source>
</evidence>
<evidence type="ECO:0000256" key="1">
    <source>
        <dbReference type="ARBA" id="ARBA00012493"/>
    </source>
</evidence>
<dbReference type="GO" id="GO:0016787">
    <property type="term" value="F:hydrolase activity"/>
    <property type="evidence" value="ECO:0007669"/>
    <property type="project" value="UniProtKB-KW"/>
</dbReference>
<dbReference type="GO" id="GO:0006397">
    <property type="term" value="P:mRNA processing"/>
    <property type="evidence" value="ECO:0007669"/>
    <property type="project" value="InterPro"/>
</dbReference>
<dbReference type="InterPro" id="IPR043502">
    <property type="entry name" value="DNA/RNA_pol_sf"/>
</dbReference>
<keyword evidence="3 11" id="KW-0548">Nucleotidyltransferase</keyword>
<dbReference type="Pfam" id="PF00078">
    <property type="entry name" value="RVT_1"/>
    <property type="match status" value="1"/>
</dbReference>
<keyword evidence="7" id="KW-0051">Antiviral defense</keyword>
<evidence type="ECO:0000256" key="9">
    <source>
        <dbReference type="ARBA" id="ARBA00048173"/>
    </source>
</evidence>
<comment type="catalytic activity">
    <reaction evidence="9">
        <text>DNA(n) + a 2'-deoxyribonucleoside 5'-triphosphate = DNA(n+1) + diphosphate</text>
        <dbReference type="Rhea" id="RHEA:22508"/>
        <dbReference type="Rhea" id="RHEA-COMP:17339"/>
        <dbReference type="Rhea" id="RHEA-COMP:17340"/>
        <dbReference type="ChEBI" id="CHEBI:33019"/>
        <dbReference type="ChEBI" id="CHEBI:61560"/>
        <dbReference type="ChEBI" id="CHEBI:173112"/>
        <dbReference type="EC" id="2.7.7.49"/>
    </reaction>
</comment>
<dbReference type="GO" id="GO:0003723">
    <property type="term" value="F:RNA binding"/>
    <property type="evidence" value="ECO:0007669"/>
    <property type="project" value="InterPro"/>
</dbReference>
<keyword evidence="5" id="KW-0460">Magnesium</keyword>
<feature type="domain" description="Reverse transcriptase" evidence="10">
    <location>
        <begin position="69"/>
        <end position="362"/>
    </location>
</feature>
<keyword evidence="4" id="KW-0479">Metal-binding</keyword>
<dbReference type="GO" id="GO:0003964">
    <property type="term" value="F:RNA-directed DNA polymerase activity"/>
    <property type="evidence" value="ECO:0007669"/>
    <property type="project" value="UniProtKB-KW"/>
</dbReference>
<evidence type="ECO:0000256" key="8">
    <source>
        <dbReference type="ARBA" id="ARBA00034120"/>
    </source>
</evidence>
<dbReference type="CDD" id="cd01651">
    <property type="entry name" value="RT_G2_intron"/>
    <property type="match status" value="1"/>
</dbReference>
<dbReference type="InterPro" id="IPR000123">
    <property type="entry name" value="Reverse_transcriptase_msDNA"/>
</dbReference>
<evidence type="ECO:0000256" key="3">
    <source>
        <dbReference type="ARBA" id="ARBA00022695"/>
    </source>
</evidence>
<evidence type="ECO:0000313" key="12">
    <source>
        <dbReference type="Proteomes" id="UP000003188"/>
    </source>
</evidence>
<dbReference type="GO" id="GO:0051607">
    <property type="term" value="P:defense response to virus"/>
    <property type="evidence" value="ECO:0007669"/>
    <property type="project" value="UniProtKB-KW"/>
</dbReference>
<dbReference type="PANTHER" id="PTHR34047:SF8">
    <property type="entry name" value="PROTEIN YKFC"/>
    <property type="match status" value="1"/>
</dbReference>
<name>B1V327_CLOPF</name>
<evidence type="ECO:0000256" key="7">
    <source>
        <dbReference type="ARBA" id="ARBA00023118"/>
    </source>
</evidence>
<dbReference type="InterPro" id="IPR049030">
    <property type="entry name" value="AI2M-like_HNH"/>
</dbReference>
<comment type="similarity">
    <text evidence="8">Belongs to the bacterial reverse transcriptase family.</text>
</comment>
<evidence type="ECO:0000259" key="10">
    <source>
        <dbReference type="PROSITE" id="PS50878"/>
    </source>
</evidence>
<dbReference type="SUPFAM" id="SSF56672">
    <property type="entry name" value="DNA/RNA polymerases"/>
    <property type="match status" value="1"/>
</dbReference>
<comment type="caution">
    <text evidence="11">The sequence shown here is derived from an EMBL/GenBank/DDBJ whole genome shotgun (WGS) entry which is preliminary data.</text>
</comment>
<dbReference type="Pfam" id="PF21368">
    <property type="entry name" value="AI2M-like_HNH"/>
    <property type="match status" value="1"/>
</dbReference>
<dbReference type="InterPro" id="IPR051083">
    <property type="entry name" value="GrpII_Intron_Splice-Mob/Def"/>
</dbReference>
<accession>B1V327</accession>
<evidence type="ECO:0000256" key="2">
    <source>
        <dbReference type="ARBA" id="ARBA00022679"/>
    </source>
</evidence>
<protein>
    <recommendedName>
        <fullName evidence="1">RNA-directed DNA polymerase</fullName>
        <ecNumber evidence="1">2.7.7.49</ecNumber>
    </recommendedName>
</protein>
<proteinExistence type="inferred from homology"/>
<keyword evidence="6" id="KW-0695">RNA-directed DNA polymerase</keyword>
<dbReference type="Pfam" id="PF01348">
    <property type="entry name" value="Intron_maturas2"/>
    <property type="match status" value="1"/>
</dbReference>
<dbReference type="PANTHER" id="PTHR34047">
    <property type="entry name" value="NUCLEAR INTRON MATURASE 1, MITOCHONDRIAL-RELATED"/>
    <property type="match status" value="1"/>
</dbReference>
<dbReference type="InterPro" id="IPR000477">
    <property type="entry name" value="RT_dom"/>
</dbReference>